<keyword evidence="5" id="KW-0032">Aminotransferase</keyword>
<dbReference type="PANTHER" id="PTHR30244">
    <property type="entry name" value="TRANSAMINASE"/>
    <property type="match status" value="1"/>
</dbReference>
<dbReference type="Pfam" id="PF01041">
    <property type="entry name" value="DegT_DnrJ_EryC1"/>
    <property type="match status" value="1"/>
</dbReference>
<dbReference type="Gene3D" id="3.40.640.10">
    <property type="entry name" value="Type I PLP-dependent aspartate aminotransferase-like (Major domain)"/>
    <property type="match status" value="1"/>
</dbReference>
<dbReference type="GO" id="GO:0008483">
    <property type="term" value="F:transaminase activity"/>
    <property type="evidence" value="ECO:0007669"/>
    <property type="project" value="UniProtKB-KW"/>
</dbReference>
<name>A0ABN6FF13_SINCY</name>
<dbReference type="Gene3D" id="3.90.1150.10">
    <property type="entry name" value="Aspartate Aminotransferase, domain 1"/>
    <property type="match status" value="1"/>
</dbReference>
<dbReference type="InterPro" id="IPR000653">
    <property type="entry name" value="DegT/StrS_aminotransferase"/>
</dbReference>
<dbReference type="PANTHER" id="PTHR30244:SF36">
    <property type="entry name" value="3-OXO-GLUCOSE-6-PHOSPHATE:GLUTAMATE AMINOTRANSFERASE"/>
    <property type="match status" value="1"/>
</dbReference>
<evidence type="ECO:0000256" key="2">
    <source>
        <dbReference type="ARBA" id="ARBA00037999"/>
    </source>
</evidence>
<comment type="similarity">
    <text evidence="2 3">Belongs to the DegT/DnrJ/EryC1 family.</text>
</comment>
<feature type="region of interest" description="Disordered" evidence="4">
    <location>
        <begin position="1"/>
        <end position="25"/>
    </location>
</feature>
<dbReference type="PIRSF" id="PIRSF000390">
    <property type="entry name" value="PLP_StrS"/>
    <property type="match status" value="1"/>
</dbReference>
<sequence>MTIHAHPRLRLARQPHPRQARPDARGPLGVPFVDLAAQQAEISAEVVPQVLDVLASGAFIGGPHVAAFEDEYARFVGTRSCVGVANGTDALELALRAVGVGPGGEVILPANTFVATAEAVVRAGARPVLVDVDPESLLIDPRLVDGAVGPRTQAIAPVHLFGQTAPVEELLPIALDAGIAVVEDAAQAQGALRYGRPAGSLGDIAATSFYPGKNLGAAGDAGAVTTNDCSLAERVRLVAGHGSRVKYVHEEVGCNSRLDALQAVVLRAKLRRLAEWNARRRAAASLYSSLLAGVPGLVVPRSRPGNEDVWHLYVVRLIGAGMRERVQEALAAAGVATGVHYPTPVHLTRAFRHLGHGPGDFPVAEAAAGQILSLPMFPHITREQVQRVAEAVRGAVAGC</sequence>
<dbReference type="InterPro" id="IPR015424">
    <property type="entry name" value="PyrdxlP-dep_Trfase"/>
</dbReference>
<evidence type="ECO:0000313" key="5">
    <source>
        <dbReference type="EMBL" id="BCT75467.1"/>
    </source>
</evidence>
<dbReference type="InterPro" id="IPR015421">
    <property type="entry name" value="PyrdxlP-dep_Trfase_major"/>
</dbReference>
<accession>A0ABN6FF13</accession>
<reference evidence="5 6" key="1">
    <citation type="journal article" date="2021" name="J. Biosci. Bioeng.">
        <title>Identification and characterization of a chc gene cluster responsible for the aromatization pathway of cyclohexanecarboxylate degradation in Sinomonas cyclohexanicum ATCC 51369.</title>
        <authorList>
            <person name="Yamamoto T."/>
            <person name="Hasegawa Y."/>
            <person name="Lau P.C.K."/>
            <person name="Iwaki H."/>
        </authorList>
    </citation>
    <scope>NUCLEOTIDE SEQUENCE [LARGE SCALE GENOMIC DNA]</scope>
    <source>
        <strain evidence="5 6">ATCC 51369</strain>
    </source>
</reference>
<dbReference type="InterPro" id="IPR015422">
    <property type="entry name" value="PyrdxlP-dep_Trfase_small"/>
</dbReference>
<proteinExistence type="inferred from homology"/>
<dbReference type="Proteomes" id="UP001319861">
    <property type="component" value="Chromosome"/>
</dbReference>
<feature type="compositionally biased region" description="Basic residues" evidence="4">
    <location>
        <begin position="1"/>
        <end position="19"/>
    </location>
</feature>
<keyword evidence="5" id="KW-0808">Transferase</keyword>
<keyword evidence="1 3" id="KW-0663">Pyridoxal phosphate</keyword>
<organism evidence="5 6">
    <name type="scientific">Sinomonas cyclohexanicum</name>
    <name type="common">Corynebacterium cyclohexanicum</name>
    <dbReference type="NCBI Taxonomy" id="322009"/>
    <lineage>
        <taxon>Bacteria</taxon>
        <taxon>Bacillati</taxon>
        <taxon>Actinomycetota</taxon>
        <taxon>Actinomycetes</taxon>
        <taxon>Micrococcales</taxon>
        <taxon>Micrococcaceae</taxon>
        <taxon>Sinomonas</taxon>
    </lineage>
</organism>
<dbReference type="SUPFAM" id="SSF53383">
    <property type="entry name" value="PLP-dependent transferases"/>
    <property type="match status" value="1"/>
</dbReference>
<protein>
    <submittedName>
        <fullName evidence="5">Aminotransferase</fullName>
    </submittedName>
</protein>
<keyword evidence="6" id="KW-1185">Reference proteome</keyword>
<dbReference type="CDD" id="cd00616">
    <property type="entry name" value="AHBA_syn"/>
    <property type="match status" value="1"/>
</dbReference>
<dbReference type="EMBL" id="AP024525">
    <property type="protein sequence ID" value="BCT75467.1"/>
    <property type="molecule type" value="Genomic_DNA"/>
</dbReference>
<evidence type="ECO:0000256" key="3">
    <source>
        <dbReference type="RuleBase" id="RU004508"/>
    </source>
</evidence>
<evidence type="ECO:0000256" key="4">
    <source>
        <dbReference type="SAM" id="MobiDB-lite"/>
    </source>
</evidence>
<evidence type="ECO:0000313" key="6">
    <source>
        <dbReference type="Proteomes" id="UP001319861"/>
    </source>
</evidence>
<gene>
    <name evidence="5" type="ORF">SCMU_13090</name>
</gene>
<dbReference type="RefSeq" id="WP_229232208.1">
    <property type="nucleotide sequence ID" value="NZ_AP024525.1"/>
</dbReference>
<evidence type="ECO:0000256" key="1">
    <source>
        <dbReference type="ARBA" id="ARBA00022898"/>
    </source>
</evidence>